<comment type="caution">
    <text evidence="1">The sequence shown here is derived from an EMBL/GenBank/DDBJ whole genome shotgun (WGS) entry which is preliminary data.</text>
</comment>
<evidence type="ECO:0000313" key="2">
    <source>
        <dbReference type="Proteomes" id="UP000547209"/>
    </source>
</evidence>
<dbReference type="RefSeq" id="WP_185142954.1">
    <property type="nucleotide sequence ID" value="NZ_JACJVP010000021.1"/>
</dbReference>
<keyword evidence="1" id="KW-0808">Transferase</keyword>
<dbReference type="PANTHER" id="PTHR12526">
    <property type="entry name" value="GLYCOSYLTRANSFERASE"/>
    <property type="match status" value="1"/>
</dbReference>
<dbReference type="CDD" id="cd03801">
    <property type="entry name" value="GT4_PimA-like"/>
    <property type="match status" value="1"/>
</dbReference>
<accession>A0A7X0RQ88</accession>
<evidence type="ECO:0000313" key="1">
    <source>
        <dbReference type="EMBL" id="MBB6671473.1"/>
    </source>
</evidence>
<dbReference type="Pfam" id="PF13692">
    <property type="entry name" value="Glyco_trans_1_4"/>
    <property type="match status" value="1"/>
</dbReference>
<proteinExistence type="predicted"/>
<dbReference type="AlphaFoldDB" id="A0A7X0RQ88"/>
<organism evidence="1 2">
    <name type="scientific">Cohnella nanjingensis</name>
    <dbReference type="NCBI Taxonomy" id="1387779"/>
    <lineage>
        <taxon>Bacteria</taxon>
        <taxon>Bacillati</taxon>
        <taxon>Bacillota</taxon>
        <taxon>Bacilli</taxon>
        <taxon>Bacillales</taxon>
        <taxon>Paenibacillaceae</taxon>
        <taxon>Cohnella</taxon>
    </lineage>
</organism>
<dbReference type="SUPFAM" id="SSF53756">
    <property type="entry name" value="UDP-Glycosyltransferase/glycogen phosphorylase"/>
    <property type="match status" value="1"/>
</dbReference>
<protein>
    <submittedName>
        <fullName evidence="1">Glycosyltransferase</fullName>
    </submittedName>
</protein>
<reference evidence="1 2" key="1">
    <citation type="submission" date="2020-08" db="EMBL/GenBank/DDBJ databases">
        <title>Cohnella phylogeny.</title>
        <authorList>
            <person name="Dunlap C."/>
        </authorList>
    </citation>
    <scope>NUCLEOTIDE SEQUENCE [LARGE SCALE GENOMIC DNA]</scope>
    <source>
        <strain evidence="1 2">DSM 28246</strain>
    </source>
</reference>
<sequence length="419" mass="48113">MNKILFITNRLPFPGTDGRKNMLLQYVRQMKDIYPDGEIVNLSFVDDPKYLAQRPSEIGRLVELKPPGKAEKLYNILVHSLIRRKWPLQVSVYYSRKTHRQIRDFVREEEPDFVLYDMVRVAEYLSPGRGRKVLSYDDLLSLRYRRQLDWFQYIPSVLGGFSDKLPNGLKRFADLKFVQKWLIAFESKMLGRYEKQVASRFDHLIFTSPAEAQNFKKTTLHESCHGVPMKVEPDERMQARGSRRYDKNKVVFVGKMDIPHNSSAVVYFCERVWPRIKQSNPAAVFYIVGKNPTAEVQRLQSEYPGVVVTGEVDDVKRIVGDSALMIAPLLFGTGIKTKILEAMSWGVPVVTNRIGSEGLDANHGEDLFVCESEDEMVRNVLLLMGDSEINDSISGNSIRYVSRRFSGSATRKNMELILS</sequence>
<dbReference type="EMBL" id="JACJVP010000021">
    <property type="protein sequence ID" value="MBB6671473.1"/>
    <property type="molecule type" value="Genomic_DNA"/>
</dbReference>
<dbReference type="Proteomes" id="UP000547209">
    <property type="component" value="Unassembled WGS sequence"/>
</dbReference>
<dbReference type="Gene3D" id="3.40.50.2000">
    <property type="entry name" value="Glycogen Phosphorylase B"/>
    <property type="match status" value="1"/>
</dbReference>
<dbReference type="GO" id="GO:0016740">
    <property type="term" value="F:transferase activity"/>
    <property type="evidence" value="ECO:0007669"/>
    <property type="project" value="UniProtKB-KW"/>
</dbReference>
<keyword evidence="2" id="KW-1185">Reference proteome</keyword>
<name>A0A7X0RQ88_9BACL</name>
<gene>
    <name evidence="1" type="ORF">H7C19_12355</name>
</gene>